<reference evidence="2" key="2">
    <citation type="submission" date="2020-10" db="EMBL/GenBank/DDBJ databases">
        <authorList>
            <person name="Scholz U."/>
            <person name="Mascher M."/>
            <person name="Fiebig A."/>
        </authorList>
    </citation>
    <scope>NUCLEOTIDE SEQUENCE [LARGE SCALE GENOMIC DNA]</scope>
    <source>
        <strain evidence="2">cv. Morex</strain>
    </source>
</reference>
<proteinExistence type="predicted"/>
<evidence type="ECO:0000313" key="2">
    <source>
        <dbReference type="EnsemblPlants" id="HORVU.MOREX.r3.1HG0053140.1.CDS1"/>
    </source>
</evidence>
<dbReference type="Proteomes" id="UP000011116">
    <property type="component" value="Chromosome 1H"/>
</dbReference>
<dbReference type="Gramene" id="HORVU.MOREX.r2.1HG0041590.1">
    <property type="protein sequence ID" value="HORVU.MOREX.r2.1HG0041590.1.CDS.1"/>
    <property type="gene ID" value="HORVU.MOREX.r2.1HG0041590"/>
</dbReference>
<evidence type="ECO:0000259" key="1">
    <source>
        <dbReference type="Pfam" id="PF00646"/>
    </source>
</evidence>
<dbReference type="SUPFAM" id="SSF81383">
    <property type="entry name" value="F-box domain"/>
    <property type="match status" value="1"/>
</dbReference>
<sequence length="192" mass="22117">MPGSVVPGGEDRIGALPDDLLRRVLSLLTSRDSVCTCVLARRWHHLWRSVPVVRVMVPMPIDIEGEEEVWFVNSLLLLRDRAPLHEVHIRTYLHEPSAPLSVELWLRRRLSLSNMTLVCQHLTVLDIAGVKFEEHTLNFSSCPMLEVLKMFDCRISAEKILCRSLRNLTMEMCRFDLYDRTRICCPAQVSLP</sequence>
<reference evidence="2" key="3">
    <citation type="submission" date="2022-01" db="UniProtKB">
        <authorList>
            <consortium name="EnsemblPlants"/>
        </authorList>
    </citation>
    <scope>IDENTIFICATION</scope>
    <source>
        <strain evidence="2">subsp. vulgare</strain>
    </source>
</reference>
<dbReference type="Pfam" id="PF00646">
    <property type="entry name" value="F-box"/>
    <property type="match status" value="1"/>
</dbReference>
<dbReference type="InterPro" id="IPR001810">
    <property type="entry name" value="F-box_dom"/>
</dbReference>
<dbReference type="InterPro" id="IPR032675">
    <property type="entry name" value="LRR_dom_sf"/>
</dbReference>
<dbReference type="PANTHER" id="PTHR34223:SF89">
    <property type="entry name" value="F-BOX DOMAIN-CONTAINING PROTEIN"/>
    <property type="match status" value="1"/>
</dbReference>
<evidence type="ECO:0000313" key="3">
    <source>
        <dbReference type="Proteomes" id="UP000011116"/>
    </source>
</evidence>
<dbReference type="EnsemblPlants" id="HORVU.MOREX.r3.1HG0053140.1">
    <property type="protein sequence ID" value="HORVU.MOREX.r3.1HG0053140.1.CDS1"/>
    <property type="gene ID" value="HORVU.MOREX.r3.1HG0053140"/>
</dbReference>
<dbReference type="Gene3D" id="3.80.10.10">
    <property type="entry name" value="Ribonuclease Inhibitor"/>
    <property type="match status" value="1"/>
</dbReference>
<dbReference type="InterPro" id="IPR053197">
    <property type="entry name" value="F-box_SCFL_complex_component"/>
</dbReference>
<dbReference type="AlphaFoldDB" id="A0A8I6WQ10"/>
<reference evidence="3" key="1">
    <citation type="journal article" date="2012" name="Nature">
        <title>A physical, genetic and functional sequence assembly of the barley genome.</title>
        <authorList>
            <consortium name="The International Barley Genome Sequencing Consortium"/>
            <person name="Mayer K.F."/>
            <person name="Waugh R."/>
            <person name="Brown J.W."/>
            <person name="Schulman A."/>
            <person name="Langridge P."/>
            <person name="Platzer M."/>
            <person name="Fincher G.B."/>
            <person name="Muehlbauer G.J."/>
            <person name="Sato K."/>
            <person name="Close T.J."/>
            <person name="Wise R.P."/>
            <person name="Stein N."/>
        </authorList>
    </citation>
    <scope>NUCLEOTIDE SEQUENCE [LARGE SCALE GENOMIC DNA]</scope>
    <source>
        <strain evidence="3">cv. Morex</strain>
    </source>
</reference>
<dbReference type="PANTHER" id="PTHR34223">
    <property type="entry name" value="OS11G0201299 PROTEIN"/>
    <property type="match status" value="1"/>
</dbReference>
<name>A0A8I6WQ10_HORVV</name>
<organism evidence="2 3">
    <name type="scientific">Hordeum vulgare subsp. vulgare</name>
    <name type="common">Domesticated barley</name>
    <dbReference type="NCBI Taxonomy" id="112509"/>
    <lineage>
        <taxon>Eukaryota</taxon>
        <taxon>Viridiplantae</taxon>
        <taxon>Streptophyta</taxon>
        <taxon>Embryophyta</taxon>
        <taxon>Tracheophyta</taxon>
        <taxon>Spermatophyta</taxon>
        <taxon>Magnoliopsida</taxon>
        <taxon>Liliopsida</taxon>
        <taxon>Poales</taxon>
        <taxon>Poaceae</taxon>
        <taxon>BOP clade</taxon>
        <taxon>Pooideae</taxon>
        <taxon>Triticodae</taxon>
        <taxon>Triticeae</taxon>
        <taxon>Hordeinae</taxon>
        <taxon>Hordeum</taxon>
    </lineage>
</organism>
<dbReference type="Gramene" id="HORVU.MOREX.r3.1HG0053140.1">
    <property type="protein sequence ID" value="HORVU.MOREX.r3.1HG0053140.1.CDS1"/>
    <property type="gene ID" value="HORVU.MOREX.r3.1HG0053140"/>
</dbReference>
<dbReference type="InterPro" id="IPR036047">
    <property type="entry name" value="F-box-like_dom_sf"/>
</dbReference>
<accession>A0A8I6WQ10</accession>
<feature type="domain" description="F-box" evidence="1">
    <location>
        <begin position="16"/>
        <end position="52"/>
    </location>
</feature>
<dbReference type="SUPFAM" id="SSF52047">
    <property type="entry name" value="RNI-like"/>
    <property type="match status" value="1"/>
</dbReference>
<keyword evidence="3" id="KW-1185">Reference proteome</keyword>
<protein>
    <recommendedName>
        <fullName evidence="1">F-box domain-containing protein</fullName>
    </recommendedName>
</protein>